<dbReference type="InterPro" id="IPR001932">
    <property type="entry name" value="PPM-type_phosphatase-like_dom"/>
</dbReference>
<feature type="domain" description="PPM-type phosphatase" evidence="2">
    <location>
        <begin position="3"/>
        <end position="249"/>
    </location>
</feature>
<dbReference type="Gene3D" id="3.60.40.10">
    <property type="entry name" value="PPM-type phosphatase domain"/>
    <property type="match status" value="1"/>
</dbReference>
<reference evidence="3" key="2">
    <citation type="submission" date="2020-09" db="EMBL/GenBank/DDBJ databases">
        <authorList>
            <person name="Sun Q."/>
            <person name="Zhou Y."/>
        </authorList>
    </citation>
    <scope>NUCLEOTIDE SEQUENCE</scope>
    <source>
        <strain evidence="3">CGMCC 1.7081</strain>
    </source>
</reference>
<comment type="caution">
    <text evidence="3">The sequence shown here is derived from an EMBL/GenBank/DDBJ whole genome shotgun (WGS) entry which is preliminary data.</text>
</comment>
<feature type="compositionally biased region" description="Basic and acidic residues" evidence="1">
    <location>
        <begin position="371"/>
        <end position="381"/>
    </location>
</feature>
<dbReference type="PROSITE" id="PS51746">
    <property type="entry name" value="PPM_2"/>
    <property type="match status" value="1"/>
</dbReference>
<gene>
    <name evidence="3" type="ORF">GCM10010961_33810</name>
</gene>
<proteinExistence type="predicted"/>
<name>A0A8J3MDS5_9RHOB</name>
<evidence type="ECO:0000259" key="2">
    <source>
        <dbReference type="PROSITE" id="PS51746"/>
    </source>
</evidence>
<dbReference type="InterPro" id="IPR036457">
    <property type="entry name" value="PPM-type-like_dom_sf"/>
</dbReference>
<sequence length="446" mass="46629">MDIVAGMQSLGARDAQEDAFRIVPPPPVDRATDLLILLADGMGGHVGGEIASNLVLETFEHHCIAVSSTPHPRQRMTEAMEAANAALARRVRQEPGLAGMGSTLLSVIKLGDRLSWLSVGDSLLYLWRDGGLRRLNADHSVYGELTELVRAGQMTAQEAQSHPKRNALRSALIGDAISLVDCNAIQLRRGDVVVLASDGIETLSERQMVQVLSQQDRTGATQLCADFLNAVEAAGQPRQDNTTVVVYRYDPGRGNGASSNSLFALPEGAPTGLTRRWGLAIGVAVLAVLVMLWGVFSGPASVPAPPVVATDPGPDSRVIAGGHEADAAQETIIKGEDSARPPTGTEVSPDAVKDGAVPVAPAGRPQPGATDLDRSAPHDSPDAATGSDTTERPDNPGDPEAVEGAEGRDVEAGLRTSPRPMLRPGREGREPVFAAGAAGDLGRVVD</sequence>
<evidence type="ECO:0000313" key="3">
    <source>
        <dbReference type="EMBL" id="GHG98464.1"/>
    </source>
</evidence>
<dbReference type="CDD" id="cd00143">
    <property type="entry name" value="PP2Cc"/>
    <property type="match status" value="1"/>
</dbReference>
<dbReference type="SMART" id="SM00332">
    <property type="entry name" value="PP2Cc"/>
    <property type="match status" value="1"/>
</dbReference>
<reference evidence="3" key="1">
    <citation type="journal article" date="2014" name="Int. J. Syst. Evol. Microbiol.">
        <title>Complete genome sequence of Corynebacterium casei LMG S-19264T (=DSM 44701T), isolated from a smear-ripened cheese.</title>
        <authorList>
            <consortium name="US DOE Joint Genome Institute (JGI-PGF)"/>
            <person name="Walter F."/>
            <person name="Albersmeier A."/>
            <person name="Kalinowski J."/>
            <person name="Ruckert C."/>
        </authorList>
    </citation>
    <scope>NUCLEOTIDE SEQUENCE</scope>
    <source>
        <strain evidence="3">CGMCC 1.7081</strain>
    </source>
</reference>
<evidence type="ECO:0000313" key="4">
    <source>
        <dbReference type="Proteomes" id="UP000611500"/>
    </source>
</evidence>
<evidence type="ECO:0000256" key="1">
    <source>
        <dbReference type="SAM" id="MobiDB-lite"/>
    </source>
</evidence>
<dbReference type="EMBL" id="BNAP01000021">
    <property type="protein sequence ID" value="GHG98464.1"/>
    <property type="molecule type" value="Genomic_DNA"/>
</dbReference>
<protein>
    <recommendedName>
        <fullName evidence="2">PPM-type phosphatase domain-containing protein</fullName>
    </recommendedName>
</protein>
<dbReference type="SUPFAM" id="SSF81606">
    <property type="entry name" value="PP2C-like"/>
    <property type="match status" value="1"/>
</dbReference>
<dbReference type="AlphaFoldDB" id="A0A8J3MDS5"/>
<keyword evidence="4" id="KW-1185">Reference proteome</keyword>
<dbReference type="RefSeq" id="WP_051312715.1">
    <property type="nucleotide sequence ID" value="NZ_BNAP01000021.1"/>
</dbReference>
<dbReference type="Proteomes" id="UP000611500">
    <property type="component" value="Unassembled WGS sequence"/>
</dbReference>
<feature type="region of interest" description="Disordered" evidence="1">
    <location>
        <begin position="326"/>
        <end position="446"/>
    </location>
</feature>
<organism evidence="3 4">
    <name type="scientific">Pseudodonghicola xiamenensis</name>
    <dbReference type="NCBI Taxonomy" id="337702"/>
    <lineage>
        <taxon>Bacteria</taxon>
        <taxon>Pseudomonadati</taxon>
        <taxon>Pseudomonadota</taxon>
        <taxon>Alphaproteobacteria</taxon>
        <taxon>Rhodobacterales</taxon>
        <taxon>Paracoccaceae</taxon>
        <taxon>Pseudodonghicola</taxon>
    </lineage>
</organism>
<dbReference type="SMART" id="SM00331">
    <property type="entry name" value="PP2C_SIG"/>
    <property type="match status" value="1"/>
</dbReference>
<accession>A0A8J3MDS5</accession>
<dbReference type="Pfam" id="PF13672">
    <property type="entry name" value="PP2C_2"/>
    <property type="match status" value="1"/>
</dbReference>